<dbReference type="AlphaFoldDB" id="A0A5D3BYB3"/>
<sequence length="262" mass="30313">MTITPRVEKPISPHVVRFSQAISVCMRKTFPICCLKWADVEREYIEVVKGDLQRFFVLDFNDQAMNRHFKKYNDPDEARANPRNVLVGRHEDWHFLCDYYMSRAFQVQSRMNKAARSSLTIIAASPSCFYNDSTSSLREKRSRSIVWSCFGKHTFKLDNQMLELQSQPTVEGSQPFSEDEICDQVLGRRPGYSKGLGKKDVERGIFEAGGFVAKNDIRRGILDAVDVIEKHDIERGILDSVLFMHRECLFRLRFFDVEPNAA</sequence>
<comment type="caution">
    <text evidence="1">The sequence shown here is derived from an EMBL/GenBank/DDBJ whole genome shotgun (WGS) entry which is preliminary data.</text>
</comment>
<name>A0A5D3BYB3_CUCMM</name>
<proteinExistence type="predicted"/>
<dbReference type="EMBL" id="SSTD01015300">
    <property type="protein sequence ID" value="TYK03069.1"/>
    <property type="molecule type" value="Genomic_DNA"/>
</dbReference>
<dbReference type="Proteomes" id="UP000321947">
    <property type="component" value="Unassembled WGS sequence"/>
</dbReference>
<protein>
    <submittedName>
        <fullName evidence="1">CACTA en-spm transposon protein</fullName>
    </submittedName>
</protein>
<gene>
    <name evidence="1" type="ORF">E5676_scaffold46G001720</name>
</gene>
<accession>A0A5D3BYB3</accession>
<evidence type="ECO:0000313" key="2">
    <source>
        <dbReference type="Proteomes" id="UP000321947"/>
    </source>
</evidence>
<reference evidence="1 2" key="1">
    <citation type="submission" date="2019-08" db="EMBL/GenBank/DDBJ databases">
        <title>Draft genome sequences of two oriental melons (Cucumis melo L. var makuwa).</title>
        <authorList>
            <person name="Kwon S.-Y."/>
        </authorList>
    </citation>
    <scope>NUCLEOTIDE SEQUENCE [LARGE SCALE GENOMIC DNA]</scope>
    <source>
        <strain evidence="2">cv. Chang Bougi</strain>
        <tissue evidence="1">Leaf</tissue>
    </source>
</reference>
<evidence type="ECO:0000313" key="1">
    <source>
        <dbReference type="EMBL" id="TYK03069.1"/>
    </source>
</evidence>
<organism evidence="1 2">
    <name type="scientific">Cucumis melo var. makuwa</name>
    <name type="common">Oriental melon</name>
    <dbReference type="NCBI Taxonomy" id="1194695"/>
    <lineage>
        <taxon>Eukaryota</taxon>
        <taxon>Viridiplantae</taxon>
        <taxon>Streptophyta</taxon>
        <taxon>Embryophyta</taxon>
        <taxon>Tracheophyta</taxon>
        <taxon>Spermatophyta</taxon>
        <taxon>Magnoliopsida</taxon>
        <taxon>eudicotyledons</taxon>
        <taxon>Gunneridae</taxon>
        <taxon>Pentapetalae</taxon>
        <taxon>rosids</taxon>
        <taxon>fabids</taxon>
        <taxon>Cucurbitales</taxon>
        <taxon>Cucurbitaceae</taxon>
        <taxon>Benincaseae</taxon>
        <taxon>Cucumis</taxon>
    </lineage>
</organism>